<accession>A0A3E2TLD9</accession>
<dbReference type="SUPFAM" id="SSF51230">
    <property type="entry name" value="Single hybrid motif"/>
    <property type="match status" value="1"/>
</dbReference>
<organism evidence="4 5">
    <name type="scientific">Anaerococcus nagyae</name>
    <dbReference type="NCBI Taxonomy" id="1755241"/>
    <lineage>
        <taxon>Bacteria</taxon>
        <taxon>Bacillati</taxon>
        <taxon>Bacillota</taxon>
        <taxon>Tissierellia</taxon>
        <taxon>Tissierellales</taxon>
        <taxon>Peptoniphilaceae</taxon>
        <taxon>Anaerococcus</taxon>
    </lineage>
</organism>
<dbReference type="InterPro" id="IPR011053">
    <property type="entry name" value="Single_hybrid_motif"/>
</dbReference>
<sequence>MKKLNVTVNGKTYEVEVEEDDFLESQKRPTVVYQPASNTQPAASTSNETEKQAAPAAASASSVTSPLPGTINKINVSEGESVSKGDVLLVLEAMKMENDIKAPNDGVVNKIHVASGDNVNTGDPLVDIA</sequence>
<dbReference type="CDD" id="cd06850">
    <property type="entry name" value="biotinyl_domain"/>
    <property type="match status" value="1"/>
</dbReference>
<dbReference type="AlphaFoldDB" id="A0A3E2TLD9"/>
<feature type="compositionally biased region" description="Low complexity" evidence="2">
    <location>
        <begin position="53"/>
        <end position="62"/>
    </location>
</feature>
<dbReference type="FunFam" id="2.40.50.100:FF:000003">
    <property type="entry name" value="Acetyl-CoA carboxylase biotin carboxyl carrier protein"/>
    <property type="match status" value="1"/>
</dbReference>
<keyword evidence="5" id="KW-1185">Reference proteome</keyword>
<dbReference type="OrthoDB" id="9812676at2"/>
<evidence type="ECO:0000256" key="2">
    <source>
        <dbReference type="SAM" id="MobiDB-lite"/>
    </source>
</evidence>
<dbReference type="Gene3D" id="2.40.50.100">
    <property type="match status" value="1"/>
</dbReference>
<dbReference type="InterPro" id="IPR000089">
    <property type="entry name" value="Biotin_lipoyl"/>
</dbReference>
<dbReference type="PROSITE" id="PS50968">
    <property type="entry name" value="BIOTINYL_LIPOYL"/>
    <property type="match status" value="1"/>
</dbReference>
<reference evidence="4 5" key="1">
    <citation type="submission" date="2018-08" db="EMBL/GenBank/DDBJ databases">
        <title>A genome reference for cultivated species of the human gut microbiota.</title>
        <authorList>
            <person name="Zou Y."/>
            <person name="Xue W."/>
            <person name="Luo G."/>
        </authorList>
    </citation>
    <scope>NUCLEOTIDE SEQUENCE [LARGE SCALE GENOMIC DNA]</scope>
    <source>
        <strain evidence="4 5">OF01-3</strain>
    </source>
</reference>
<dbReference type="EMBL" id="QVEU01000001">
    <property type="protein sequence ID" value="RGB78221.1"/>
    <property type="molecule type" value="Genomic_DNA"/>
</dbReference>
<dbReference type="InterPro" id="IPR001882">
    <property type="entry name" value="Biotin_BS"/>
</dbReference>
<dbReference type="Pfam" id="PF00364">
    <property type="entry name" value="Biotin_lipoyl"/>
    <property type="match status" value="1"/>
</dbReference>
<proteinExistence type="predicted"/>
<dbReference type="Proteomes" id="UP000261011">
    <property type="component" value="Unassembled WGS sequence"/>
</dbReference>
<comment type="caution">
    <text evidence="4">The sequence shown here is derived from an EMBL/GenBank/DDBJ whole genome shotgun (WGS) entry which is preliminary data.</text>
</comment>
<evidence type="ECO:0000313" key="5">
    <source>
        <dbReference type="Proteomes" id="UP000261011"/>
    </source>
</evidence>
<gene>
    <name evidence="4" type="ORF">DXA39_01865</name>
</gene>
<feature type="compositionally biased region" description="Polar residues" evidence="2">
    <location>
        <begin position="35"/>
        <end position="47"/>
    </location>
</feature>
<evidence type="ECO:0000256" key="1">
    <source>
        <dbReference type="ARBA" id="ARBA00023267"/>
    </source>
</evidence>
<dbReference type="RefSeq" id="WP_117520531.1">
    <property type="nucleotide sequence ID" value="NZ_AP031484.1"/>
</dbReference>
<name>A0A3E2TLD9_9FIRM</name>
<keyword evidence="1" id="KW-0092">Biotin</keyword>
<protein>
    <submittedName>
        <fullName evidence="4">Biotin/lipoyl-binding protein</fullName>
    </submittedName>
</protein>
<feature type="domain" description="Lipoyl-binding" evidence="3">
    <location>
        <begin position="53"/>
        <end position="129"/>
    </location>
</feature>
<dbReference type="PANTHER" id="PTHR45266">
    <property type="entry name" value="OXALOACETATE DECARBOXYLASE ALPHA CHAIN"/>
    <property type="match status" value="1"/>
</dbReference>
<dbReference type="InterPro" id="IPR050709">
    <property type="entry name" value="Biotin_Carboxyl_Carrier/Decarb"/>
</dbReference>
<evidence type="ECO:0000313" key="4">
    <source>
        <dbReference type="EMBL" id="RGB78221.1"/>
    </source>
</evidence>
<evidence type="ECO:0000259" key="3">
    <source>
        <dbReference type="PROSITE" id="PS50968"/>
    </source>
</evidence>
<dbReference type="PANTHER" id="PTHR45266:SF3">
    <property type="entry name" value="OXALOACETATE DECARBOXYLASE ALPHA CHAIN"/>
    <property type="match status" value="1"/>
</dbReference>
<feature type="region of interest" description="Disordered" evidence="2">
    <location>
        <begin position="19"/>
        <end position="69"/>
    </location>
</feature>
<dbReference type="PROSITE" id="PS00188">
    <property type="entry name" value="BIOTIN"/>
    <property type="match status" value="1"/>
</dbReference>